<gene>
    <name evidence="9" type="ORF">GCM10022392_29100</name>
</gene>
<keyword evidence="7" id="KW-1133">Transmembrane helix</keyword>
<name>A0ABP7X2H6_9SPHI</name>
<dbReference type="Pfam" id="PF00512">
    <property type="entry name" value="HisKA"/>
    <property type="match status" value="1"/>
</dbReference>
<dbReference type="SUPFAM" id="SSF55874">
    <property type="entry name" value="ATPase domain of HSP90 chaperone/DNA topoisomerase II/histidine kinase"/>
    <property type="match status" value="1"/>
</dbReference>
<keyword evidence="7" id="KW-0812">Transmembrane</keyword>
<dbReference type="InterPro" id="IPR003661">
    <property type="entry name" value="HisK_dim/P_dom"/>
</dbReference>
<dbReference type="SUPFAM" id="SSF48452">
    <property type="entry name" value="TPR-like"/>
    <property type="match status" value="2"/>
</dbReference>
<keyword evidence="6" id="KW-0902">Two-component regulatory system</keyword>
<evidence type="ECO:0000256" key="4">
    <source>
        <dbReference type="ARBA" id="ARBA00022679"/>
    </source>
</evidence>
<dbReference type="InterPro" id="IPR036097">
    <property type="entry name" value="HisK_dim/P_sf"/>
</dbReference>
<dbReference type="InterPro" id="IPR004358">
    <property type="entry name" value="Sig_transdc_His_kin-like_C"/>
</dbReference>
<dbReference type="InterPro" id="IPR036890">
    <property type="entry name" value="HATPase_C_sf"/>
</dbReference>
<dbReference type="Proteomes" id="UP001500841">
    <property type="component" value="Unassembled WGS sequence"/>
</dbReference>
<dbReference type="CDD" id="cd00082">
    <property type="entry name" value="HisKA"/>
    <property type="match status" value="1"/>
</dbReference>
<dbReference type="PANTHER" id="PTHR43711:SF31">
    <property type="entry name" value="HISTIDINE KINASE"/>
    <property type="match status" value="1"/>
</dbReference>
<evidence type="ECO:0000256" key="3">
    <source>
        <dbReference type="ARBA" id="ARBA00022553"/>
    </source>
</evidence>
<dbReference type="PRINTS" id="PR00344">
    <property type="entry name" value="BCTRLSENSOR"/>
</dbReference>
<keyword evidence="4" id="KW-0808">Transferase</keyword>
<sequence>MFSCKKKTTPVGNSDEYLRVRDRVDSLFRTNHGKKGLLLLDSFINHSNDLTLEDRYGVYGLRYFYYHRNVGDHKQALAYADTMLSIAKESIDNPQQYTHLFIDASFALGDTYFNLQQYSAAYQHLFQGYVVGKSSLNRLALSEYMYRMGMITYKMANYKLSKNYFIRSYYYYDIVPGDFANFYRVQELLDNIALSYKHSNRLDSAMIYFDRSLSFVNKYGPQFKDRAKMMEIARGVIYGNKAEIFILKKNYEQAITLLKKSIRINLQKDYDNVDAELSEIKLAQIYDDRHRDAELYNLLTAIGEQLKTIKNPDAEADWNRLMSNYYQRKRDLQKALNYLQAYNKLKDENVARLNLLKESDIDKQFDTYEKQQEIEQLSNNNKTQRIVLVVILIIATMALIIIFLIYRNWRRSKKDVQIVKSLNEQINAQNIELGKTLNELKVSSQEKDRILRTVAHDLRNPIGGIASLTSMLADDDYTEEQKDLINLVKETSHNSLELINEILEATNVTSIEINAELVEINALVSTSVELLRFKAAEKAQKVFFEPLPNPQQLMISREKIWRVINNLISNAVKFSPTGAAIFVKVTKETGQVVISVLDNGIGIPDKLKDQVFNMFTKAQRPGTSGEKSFGLGLSICKQIIEKSHGKIWFESSNQGSVFYISLPLPDKDSPAESSQQASVPKA</sequence>
<dbReference type="SMART" id="SM00387">
    <property type="entry name" value="HATPase_c"/>
    <property type="match status" value="1"/>
</dbReference>
<dbReference type="SMART" id="SM00028">
    <property type="entry name" value="TPR"/>
    <property type="match status" value="4"/>
</dbReference>
<keyword evidence="3" id="KW-0597">Phosphoprotein</keyword>
<evidence type="ECO:0000256" key="6">
    <source>
        <dbReference type="ARBA" id="ARBA00023012"/>
    </source>
</evidence>
<evidence type="ECO:0000256" key="7">
    <source>
        <dbReference type="SAM" id="Phobius"/>
    </source>
</evidence>
<dbReference type="CDD" id="cd00075">
    <property type="entry name" value="HATPase"/>
    <property type="match status" value="1"/>
</dbReference>
<evidence type="ECO:0000259" key="8">
    <source>
        <dbReference type="PROSITE" id="PS50109"/>
    </source>
</evidence>
<protein>
    <recommendedName>
        <fullName evidence="2">histidine kinase</fullName>
        <ecNumber evidence="2">2.7.13.3</ecNumber>
    </recommendedName>
</protein>
<dbReference type="InterPro" id="IPR005467">
    <property type="entry name" value="His_kinase_dom"/>
</dbReference>
<dbReference type="Gene3D" id="1.25.40.10">
    <property type="entry name" value="Tetratricopeptide repeat domain"/>
    <property type="match status" value="2"/>
</dbReference>
<evidence type="ECO:0000313" key="10">
    <source>
        <dbReference type="Proteomes" id="UP001500841"/>
    </source>
</evidence>
<comment type="catalytic activity">
    <reaction evidence="1">
        <text>ATP + protein L-histidine = ADP + protein N-phospho-L-histidine.</text>
        <dbReference type="EC" id="2.7.13.3"/>
    </reaction>
</comment>
<keyword evidence="7" id="KW-0472">Membrane</keyword>
<comment type="caution">
    <text evidence="9">The sequence shown here is derived from an EMBL/GenBank/DDBJ whole genome shotgun (WGS) entry which is preliminary data.</text>
</comment>
<dbReference type="InterPro" id="IPR003594">
    <property type="entry name" value="HATPase_dom"/>
</dbReference>
<accession>A0ABP7X2H6</accession>
<organism evidence="9 10">
    <name type="scientific">Mucilaginibacter panaciglaebae</name>
    <dbReference type="NCBI Taxonomy" id="502331"/>
    <lineage>
        <taxon>Bacteria</taxon>
        <taxon>Pseudomonadati</taxon>
        <taxon>Bacteroidota</taxon>
        <taxon>Sphingobacteriia</taxon>
        <taxon>Sphingobacteriales</taxon>
        <taxon>Sphingobacteriaceae</taxon>
        <taxon>Mucilaginibacter</taxon>
    </lineage>
</organism>
<dbReference type="SUPFAM" id="SSF47384">
    <property type="entry name" value="Homodimeric domain of signal transducing histidine kinase"/>
    <property type="match status" value="1"/>
</dbReference>
<dbReference type="InterPro" id="IPR011990">
    <property type="entry name" value="TPR-like_helical_dom_sf"/>
</dbReference>
<evidence type="ECO:0000256" key="2">
    <source>
        <dbReference type="ARBA" id="ARBA00012438"/>
    </source>
</evidence>
<reference evidence="10" key="1">
    <citation type="journal article" date="2019" name="Int. J. Syst. Evol. Microbiol.">
        <title>The Global Catalogue of Microorganisms (GCM) 10K type strain sequencing project: providing services to taxonomists for standard genome sequencing and annotation.</title>
        <authorList>
            <consortium name="The Broad Institute Genomics Platform"/>
            <consortium name="The Broad Institute Genome Sequencing Center for Infectious Disease"/>
            <person name="Wu L."/>
            <person name="Ma J."/>
        </authorList>
    </citation>
    <scope>NUCLEOTIDE SEQUENCE [LARGE SCALE GENOMIC DNA]</scope>
    <source>
        <strain evidence="10">JCM 17085</strain>
    </source>
</reference>
<keyword evidence="5" id="KW-0418">Kinase</keyword>
<evidence type="ECO:0000256" key="5">
    <source>
        <dbReference type="ARBA" id="ARBA00022777"/>
    </source>
</evidence>
<proteinExistence type="predicted"/>
<dbReference type="SMART" id="SM00388">
    <property type="entry name" value="HisKA"/>
    <property type="match status" value="1"/>
</dbReference>
<dbReference type="Gene3D" id="1.10.287.130">
    <property type="match status" value="1"/>
</dbReference>
<evidence type="ECO:0000256" key="1">
    <source>
        <dbReference type="ARBA" id="ARBA00000085"/>
    </source>
</evidence>
<dbReference type="InterPro" id="IPR019734">
    <property type="entry name" value="TPR_rpt"/>
</dbReference>
<dbReference type="EC" id="2.7.13.3" evidence="2"/>
<keyword evidence="10" id="KW-1185">Reference proteome</keyword>
<dbReference type="Gene3D" id="3.30.565.10">
    <property type="entry name" value="Histidine kinase-like ATPase, C-terminal domain"/>
    <property type="match status" value="1"/>
</dbReference>
<dbReference type="Pfam" id="PF02518">
    <property type="entry name" value="HATPase_c"/>
    <property type="match status" value="1"/>
</dbReference>
<feature type="transmembrane region" description="Helical" evidence="7">
    <location>
        <begin position="386"/>
        <end position="406"/>
    </location>
</feature>
<dbReference type="EMBL" id="BAABCV010000011">
    <property type="protein sequence ID" value="GAA4102315.1"/>
    <property type="molecule type" value="Genomic_DNA"/>
</dbReference>
<dbReference type="PANTHER" id="PTHR43711">
    <property type="entry name" value="TWO-COMPONENT HISTIDINE KINASE"/>
    <property type="match status" value="1"/>
</dbReference>
<dbReference type="InterPro" id="IPR050736">
    <property type="entry name" value="Sensor_HK_Regulatory"/>
</dbReference>
<dbReference type="PROSITE" id="PS50109">
    <property type="entry name" value="HIS_KIN"/>
    <property type="match status" value="1"/>
</dbReference>
<evidence type="ECO:0000313" key="9">
    <source>
        <dbReference type="EMBL" id="GAA4102315.1"/>
    </source>
</evidence>
<feature type="domain" description="Histidine kinase" evidence="8">
    <location>
        <begin position="453"/>
        <end position="666"/>
    </location>
</feature>